<evidence type="ECO:0000313" key="2">
    <source>
        <dbReference type="EMBL" id="QMS85106.1"/>
    </source>
</evidence>
<feature type="domain" description="DUF7226" evidence="1">
    <location>
        <begin position="43"/>
        <end position="141"/>
    </location>
</feature>
<dbReference type="Proteomes" id="UP000514720">
    <property type="component" value="Chromosome"/>
</dbReference>
<dbReference type="Pfam" id="PF23871">
    <property type="entry name" value="DUF7226"/>
    <property type="match status" value="1"/>
</dbReference>
<keyword evidence="3" id="KW-1185">Reference proteome</keyword>
<dbReference type="AlphaFoldDB" id="A0A7L7KSB9"/>
<accession>A0A7L7KSB9</accession>
<sequence length="160" mass="18825">MFIKPKNAKVELTFPQANDIYKIIKFGDGLMGNFFEKRLNNISLDISDRQINYYYSSGVYLGLFKQRDRALTELGELVFSQNFSDVLRLLVYLILSDQVFYDFFINRNMKRTEELLVSLFNLDGTTPGRRAEQVKKWIDWCDIVISEQKIEIFEMTEGSM</sequence>
<organism evidence="2 3">
    <name type="scientific">Candidatus Xianfuyuplasma coldseepsis</name>
    <dbReference type="NCBI Taxonomy" id="2782163"/>
    <lineage>
        <taxon>Bacteria</taxon>
        <taxon>Bacillati</taxon>
        <taxon>Mycoplasmatota</taxon>
        <taxon>Mollicutes</taxon>
        <taxon>Candidatus Izemoplasmatales</taxon>
        <taxon>Candidatus Izemoplasmataceae</taxon>
        <taxon>Candidatus Xianfuyuplasma</taxon>
    </lineage>
</organism>
<dbReference type="KEGG" id="xcl:G4Z02_04895"/>
<name>A0A7L7KSB9_9MOLU</name>
<evidence type="ECO:0000259" key="1">
    <source>
        <dbReference type="Pfam" id="PF23871"/>
    </source>
</evidence>
<dbReference type="RefSeq" id="WP_258876879.1">
    <property type="nucleotide sequence ID" value="NZ_CP048914.1"/>
</dbReference>
<gene>
    <name evidence="2" type="ORF">G4Z02_04895</name>
</gene>
<dbReference type="InterPro" id="IPR055650">
    <property type="entry name" value="DUF7226"/>
</dbReference>
<dbReference type="EMBL" id="CP048914">
    <property type="protein sequence ID" value="QMS85106.1"/>
    <property type="molecule type" value="Genomic_DNA"/>
</dbReference>
<proteinExistence type="predicted"/>
<evidence type="ECO:0000313" key="3">
    <source>
        <dbReference type="Proteomes" id="UP000514720"/>
    </source>
</evidence>
<protein>
    <recommendedName>
        <fullName evidence="1">DUF7226 domain-containing protein</fullName>
    </recommendedName>
</protein>
<reference evidence="2 3" key="1">
    <citation type="submission" date="2020-02" db="EMBL/GenBank/DDBJ databases">
        <authorList>
            <person name="Zheng R.K."/>
            <person name="Sun C.M."/>
        </authorList>
    </citation>
    <scope>NUCLEOTIDE SEQUENCE [LARGE SCALE GENOMIC DNA]</scope>
    <source>
        <strain evidence="3">zrk13</strain>
    </source>
</reference>